<evidence type="ECO:0000313" key="3">
    <source>
        <dbReference type="Proteomes" id="UP000284416"/>
    </source>
</evidence>
<accession>A0A417YU20</accession>
<keyword evidence="3" id="KW-1185">Reference proteome</keyword>
<name>A0A417YU20_9BACI</name>
<dbReference type="AlphaFoldDB" id="A0A417YU20"/>
<sequence length="367" mass="40539">MVIITLTVIFALGLSGMAMNTSLQVNKTENVNKATDLAEMGITYYKDKIDNIIVKAFTAKTITKPTELDTLLNEMKNEVTKIQTEDGKQNVSGSGISYEIRNLSVDISNPSKILITFRTIGNSEGEKRELSLALNYTIKPGKSLPLYKVNDPGTFSSSSSACHNPQENTNIINQNCFYNPTENVPGVKIENSTLKIIGNEEFDHFKNVTSSKIYVTGDILLNKVNNITNLRLHVEGDLIESNSESKFNNFGGITLIEIEKNAIITSLNNLGENFEMIIGKNLTVNEFKNNTTGKIIVYGDANINAVNSNTNVTMCVFGKYSGYQPKPSYIKVYGEPGFESDSVCGPYARANVPFLLDSNREESIIYK</sequence>
<evidence type="ECO:0000256" key="1">
    <source>
        <dbReference type="SAM" id="SignalP"/>
    </source>
</evidence>
<dbReference type="Proteomes" id="UP000284416">
    <property type="component" value="Unassembled WGS sequence"/>
</dbReference>
<gene>
    <name evidence="2" type="ORF">D1B31_10645</name>
</gene>
<dbReference type="EMBL" id="QWEG01000006">
    <property type="protein sequence ID" value="RHW40649.1"/>
    <property type="molecule type" value="Genomic_DNA"/>
</dbReference>
<proteinExistence type="predicted"/>
<keyword evidence="1" id="KW-0732">Signal</keyword>
<protein>
    <submittedName>
        <fullName evidence="2">Uncharacterized protein</fullName>
    </submittedName>
</protein>
<evidence type="ECO:0000313" key="2">
    <source>
        <dbReference type="EMBL" id="RHW40649.1"/>
    </source>
</evidence>
<feature type="chain" id="PRO_5019079013" evidence="1">
    <location>
        <begin position="21"/>
        <end position="367"/>
    </location>
</feature>
<comment type="caution">
    <text evidence="2">The sequence shown here is derived from an EMBL/GenBank/DDBJ whole genome shotgun (WGS) entry which is preliminary data.</text>
</comment>
<feature type="signal peptide" evidence="1">
    <location>
        <begin position="1"/>
        <end position="20"/>
    </location>
</feature>
<organism evidence="2 3">
    <name type="scientific">Neobacillus notoginsengisoli</name>
    <dbReference type="NCBI Taxonomy" id="1578198"/>
    <lineage>
        <taxon>Bacteria</taxon>
        <taxon>Bacillati</taxon>
        <taxon>Bacillota</taxon>
        <taxon>Bacilli</taxon>
        <taxon>Bacillales</taxon>
        <taxon>Bacillaceae</taxon>
        <taxon>Neobacillus</taxon>
    </lineage>
</organism>
<reference evidence="2 3" key="1">
    <citation type="journal article" date="2017" name="Int. J. Syst. Evol. Microbiol.">
        <title>Bacillus notoginsengisoli sp. nov., a novel bacterium isolated from the rhizosphere of Panax notoginseng.</title>
        <authorList>
            <person name="Zhang M.Y."/>
            <person name="Cheng J."/>
            <person name="Cai Y."/>
            <person name="Zhang T.Y."/>
            <person name="Wu Y.Y."/>
            <person name="Manikprabhu D."/>
            <person name="Li W.J."/>
            <person name="Zhang Y.X."/>
        </authorList>
    </citation>
    <scope>NUCLEOTIDE SEQUENCE [LARGE SCALE GENOMIC DNA]</scope>
    <source>
        <strain evidence="2 3">JCM 30743</strain>
    </source>
</reference>